<dbReference type="Proteomes" id="UP000230922">
    <property type="component" value="Unassembled WGS sequence"/>
</dbReference>
<gene>
    <name evidence="1" type="ORF">COT92_03320</name>
</gene>
<name>A0A2H0VA86_9BACT</name>
<sequence length="172" mass="20219">MQGFEKKISFIYGIDYLTHDIVHGDLFTAENKITEGLIHVFHNHCGHNRTLQNIVTTIKARQGDLFNYFCFKDCPRTTNIIESYNSHFQGRLKSIRSFQSFKSARRWLNAYIIRRRTKKFTDCKGKIKKLNKHAALELTIKKQAPWPDVLKDLGISKVNYFDFDENFPEKTV</sequence>
<dbReference type="EMBL" id="PFAK01000056">
    <property type="protein sequence ID" value="PIR96016.1"/>
    <property type="molecule type" value="Genomic_DNA"/>
</dbReference>
<proteinExistence type="predicted"/>
<evidence type="ECO:0000313" key="1">
    <source>
        <dbReference type="EMBL" id="PIR96016.1"/>
    </source>
</evidence>
<reference evidence="2" key="1">
    <citation type="submission" date="2017-09" db="EMBL/GenBank/DDBJ databases">
        <title>Depth-based differentiation of microbial function through sediment-hosted aquifers and enrichment of novel symbionts in the deep terrestrial subsurface.</title>
        <authorList>
            <person name="Probst A.J."/>
            <person name="Ladd B."/>
            <person name="Jarett J.K."/>
            <person name="Geller-Mcgrath D.E."/>
            <person name="Sieber C.M.K."/>
            <person name="Emerson J.B."/>
            <person name="Anantharaman K."/>
            <person name="Thomas B.C."/>
            <person name="Malmstrom R."/>
            <person name="Stieglmeier M."/>
            <person name="Klingl A."/>
            <person name="Woyke T."/>
            <person name="Ryan C.M."/>
            <person name="Banfield J.F."/>
        </authorList>
    </citation>
    <scope>NUCLEOTIDE SEQUENCE [LARGE SCALE GENOMIC DNA]</scope>
</reference>
<dbReference type="AlphaFoldDB" id="A0A2H0VA86"/>
<comment type="caution">
    <text evidence="1">The sequence shown here is derived from an EMBL/GenBank/DDBJ whole genome shotgun (WGS) entry which is preliminary data.</text>
</comment>
<organism evidence="1 2">
    <name type="scientific">Candidatus Doudnabacteria bacterium CG10_big_fil_rev_8_21_14_0_10_42_18</name>
    <dbReference type="NCBI Taxonomy" id="1974552"/>
    <lineage>
        <taxon>Bacteria</taxon>
        <taxon>Candidatus Doudnaibacteriota</taxon>
    </lineage>
</organism>
<protein>
    <submittedName>
        <fullName evidence="1">Uncharacterized protein</fullName>
    </submittedName>
</protein>
<accession>A0A2H0VA86</accession>
<evidence type="ECO:0000313" key="2">
    <source>
        <dbReference type="Proteomes" id="UP000230922"/>
    </source>
</evidence>